<comment type="caution">
    <text evidence="2">The sequence shown here is derived from an EMBL/GenBank/DDBJ whole genome shotgun (WGS) entry which is preliminary data.</text>
</comment>
<feature type="region of interest" description="Disordered" evidence="1">
    <location>
        <begin position="112"/>
        <end position="188"/>
    </location>
</feature>
<organism evidence="2 3">
    <name type="scientific">Thalassiosira oceanica</name>
    <name type="common">Marine diatom</name>
    <dbReference type="NCBI Taxonomy" id="159749"/>
    <lineage>
        <taxon>Eukaryota</taxon>
        <taxon>Sar</taxon>
        <taxon>Stramenopiles</taxon>
        <taxon>Ochrophyta</taxon>
        <taxon>Bacillariophyta</taxon>
        <taxon>Coscinodiscophyceae</taxon>
        <taxon>Thalassiosirophycidae</taxon>
        <taxon>Thalassiosirales</taxon>
        <taxon>Thalassiosiraceae</taxon>
        <taxon>Thalassiosira</taxon>
    </lineage>
</organism>
<feature type="region of interest" description="Disordered" evidence="1">
    <location>
        <begin position="210"/>
        <end position="240"/>
    </location>
</feature>
<protein>
    <submittedName>
        <fullName evidence="2">Uncharacterized protein</fullName>
    </submittedName>
</protein>
<evidence type="ECO:0000313" key="3">
    <source>
        <dbReference type="Proteomes" id="UP000266841"/>
    </source>
</evidence>
<feature type="compositionally biased region" description="Polar residues" evidence="1">
    <location>
        <begin position="394"/>
        <end position="409"/>
    </location>
</feature>
<feature type="compositionally biased region" description="Polar residues" evidence="1">
    <location>
        <begin position="305"/>
        <end position="320"/>
    </location>
</feature>
<feature type="compositionally biased region" description="Polar residues" evidence="1">
    <location>
        <begin position="218"/>
        <end position="228"/>
    </location>
</feature>
<dbReference type="AlphaFoldDB" id="K0RZR9"/>
<keyword evidence="3" id="KW-1185">Reference proteome</keyword>
<dbReference type="EMBL" id="AGNL01036104">
    <property type="protein sequence ID" value="EJK54261.1"/>
    <property type="molecule type" value="Genomic_DNA"/>
</dbReference>
<evidence type="ECO:0000313" key="2">
    <source>
        <dbReference type="EMBL" id="EJK54261.1"/>
    </source>
</evidence>
<feature type="compositionally biased region" description="Pro residues" evidence="1">
    <location>
        <begin position="295"/>
        <end position="304"/>
    </location>
</feature>
<accession>K0RZR9</accession>
<sequence length="416" mass="45393">DRLRYLGRGCPAGTSSLPSSLTSFARGGWVGPGHLGSADDWVKTSSRIDFKCWTEVDEYLPTRDADEYPFRRSVARHGRSSPETYSLLMPAIRARLPSVSCPDLLMRRRRVDEAAHSRTGPRRPRRGYRDNIPAHTQYQGGLPNRLPGVDDRGNSGRRVPRRHYPTISYPCDKNTHQNNTPSGEHSENIYQPGPFWALLLLSCIRRGGQGENHKNAAGETTNAASETKPSQRRHRLDTRQGQSSLFEVGNPINTTVMAPGMSGMDAFVGSPHNRSLARRGTLRVDGRTGPGATSPSPPVPPPSPCASQHSISSSRLRPVSPNTNCLLLHRRHLLCRLISHQIGEALLRHPPSASVATCGRSHPPEVKPQLPESSSIPATLPPTPPSQPEANAQIPESSSIPATLSAQSTRSERTAP</sequence>
<evidence type="ECO:0000256" key="1">
    <source>
        <dbReference type="SAM" id="MobiDB-lite"/>
    </source>
</evidence>
<proteinExistence type="predicted"/>
<reference evidence="2 3" key="1">
    <citation type="journal article" date="2012" name="Genome Biol.">
        <title>Genome and low-iron response of an oceanic diatom adapted to chronic iron limitation.</title>
        <authorList>
            <person name="Lommer M."/>
            <person name="Specht M."/>
            <person name="Roy A.S."/>
            <person name="Kraemer L."/>
            <person name="Andreson R."/>
            <person name="Gutowska M.A."/>
            <person name="Wolf J."/>
            <person name="Bergner S.V."/>
            <person name="Schilhabel M.B."/>
            <person name="Klostermeier U.C."/>
            <person name="Beiko R.G."/>
            <person name="Rosenstiel P."/>
            <person name="Hippler M."/>
            <person name="Laroche J."/>
        </authorList>
    </citation>
    <scope>NUCLEOTIDE SEQUENCE [LARGE SCALE GENOMIC DNA]</scope>
    <source>
        <strain evidence="2 3">CCMP1005</strain>
    </source>
</reference>
<gene>
    <name evidence="2" type="ORF">THAOC_26134</name>
</gene>
<feature type="region of interest" description="Disordered" evidence="1">
    <location>
        <begin position="283"/>
        <end position="320"/>
    </location>
</feature>
<feature type="non-terminal residue" evidence="2">
    <location>
        <position position="1"/>
    </location>
</feature>
<name>K0RZR9_THAOC</name>
<feature type="region of interest" description="Disordered" evidence="1">
    <location>
        <begin position="353"/>
        <end position="416"/>
    </location>
</feature>
<dbReference type="Proteomes" id="UP000266841">
    <property type="component" value="Unassembled WGS sequence"/>
</dbReference>